<dbReference type="SUPFAM" id="SSF50715">
    <property type="entry name" value="Ribosomal protein L25-like"/>
    <property type="match status" value="1"/>
</dbReference>
<evidence type="ECO:0000259" key="7">
    <source>
        <dbReference type="Pfam" id="PF14693"/>
    </source>
</evidence>
<dbReference type="InterPro" id="IPR020057">
    <property type="entry name" value="Ribosomal_bL25_b-dom"/>
</dbReference>
<dbReference type="Gene3D" id="2.170.120.20">
    <property type="entry name" value="Ribosomal protein L25, beta domain"/>
    <property type="match status" value="1"/>
</dbReference>
<dbReference type="AlphaFoldDB" id="A0A9X3TZQ2"/>
<comment type="similarity">
    <text evidence="5">Belongs to the bacterial ribosomal protein bL25 family. CTC subfamily.</text>
</comment>
<comment type="caution">
    <text evidence="8">The sequence shown here is derived from an EMBL/GenBank/DDBJ whole genome shotgun (WGS) entry which is preliminary data.</text>
</comment>
<comment type="subunit">
    <text evidence="5">Part of the 50S ribosomal subunit; part of the 5S rRNA/L5/L18/L25 subcomplex. Contacts the 5S rRNA. Binds to the 5S rRNA independently of L5 and L18.</text>
</comment>
<comment type="function">
    <text evidence="5">This is one of the proteins that binds to the 5S RNA in the ribosome where it forms part of the central protuberance.</text>
</comment>
<dbReference type="EMBL" id="JANWOI010000004">
    <property type="protein sequence ID" value="MDA5194773.1"/>
    <property type="molecule type" value="Genomic_DNA"/>
</dbReference>
<keyword evidence="1 5" id="KW-0699">rRNA-binding</keyword>
<dbReference type="PANTHER" id="PTHR33284">
    <property type="entry name" value="RIBOSOMAL PROTEIN L25/GLN-TRNA SYNTHETASE, ANTI-CODON-BINDING DOMAIN-CONTAINING PROTEIN"/>
    <property type="match status" value="1"/>
</dbReference>
<dbReference type="InterPro" id="IPR037121">
    <property type="entry name" value="Ribosomal_bL25_C"/>
</dbReference>
<gene>
    <name evidence="5" type="primary">rplY</name>
    <name evidence="5" type="synonym">ctc</name>
    <name evidence="8" type="ORF">NYP16_12505</name>
</gene>
<keyword evidence="4 5" id="KW-0687">Ribonucleoprotein</keyword>
<accession>A0A9X3TZQ2</accession>
<dbReference type="GO" id="GO:0003735">
    <property type="term" value="F:structural constituent of ribosome"/>
    <property type="evidence" value="ECO:0007669"/>
    <property type="project" value="InterPro"/>
</dbReference>
<evidence type="ECO:0000256" key="1">
    <source>
        <dbReference type="ARBA" id="ARBA00022730"/>
    </source>
</evidence>
<name>A0A9X3TZQ2_9PROT</name>
<dbReference type="InterPro" id="IPR029751">
    <property type="entry name" value="Ribosomal_L25_dom"/>
</dbReference>
<reference evidence="8" key="1">
    <citation type="submission" date="2022-08" db="EMBL/GenBank/DDBJ databases">
        <authorList>
            <person name="Vandamme P."/>
            <person name="Hettiarachchi A."/>
            <person name="Peeters C."/>
            <person name="Cnockaert M."/>
            <person name="Carlier A."/>
        </authorList>
    </citation>
    <scope>NUCLEOTIDE SEQUENCE</scope>
    <source>
        <strain evidence="8">LMG 31809</strain>
    </source>
</reference>
<keyword evidence="2 5" id="KW-0694">RNA-binding</keyword>
<dbReference type="Pfam" id="PF14693">
    <property type="entry name" value="Ribosomal_TL5_C"/>
    <property type="match status" value="1"/>
</dbReference>
<dbReference type="GO" id="GO:0006412">
    <property type="term" value="P:translation"/>
    <property type="evidence" value="ECO:0007669"/>
    <property type="project" value="UniProtKB-UniRule"/>
</dbReference>
<dbReference type="InterPro" id="IPR020056">
    <property type="entry name" value="Rbsml_bL25/Gln-tRNA_synth_N"/>
</dbReference>
<keyword evidence="3 5" id="KW-0689">Ribosomal protein</keyword>
<organism evidence="8 9">
    <name type="scientific">Govanella unica</name>
    <dbReference type="NCBI Taxonomy" id="2975056"/>
    <lineage>
        <taxon>Bacteria</taxon>
        <taxon>Pseudomonadati</taxon>
        <taxon>Pseudomonadota</taxon>
        <taxon>Alphaproteobacteria</taxon>
        <taxon>Emcibacterales</taxon>
        <taxon>Govanellaceae</taxon>
        <taxon>Govanella</taxon>
    </lineage>
</organism>
<dbReference type="Gene3D" id="2.40.240.10">
    <property type="entry name" value="Ribosomal Protein L25, Chain P"/>
    <property type="match status" value="1"/>
</dbReference>
<evidence type="ECO:0000313" key="9">
    <source>
        <dbReference type="Proteomes" id="UP001141619"/>
    </source>
</evidence>
<dbReference type="Proteomes" id="UP001141619">
    <property type="component" value="Unassembled WGS sequence"/>
</dbReference>
<dbReference type="RefSeq" id="WP_274944480.1">
    <property type="nucleotide sequence ID" value="NZ_JANWOI010000004.1"/>
</dbReference>
<evidence type="ECO:0000256" key="2">
    <source>
        <dbReference type="ARBA" id="ARBA00022884"/>
    </source>
</evidence>
<evidence type="ECO:0000256" key="3">
    <source>
        <dbReference type="ARBA" id="ARBA00022980"/>
    </source>
</evidence>
<dbReference type="NCBIfam" id="TIGR00731">
    <property type="entry name" value="bL25_bact_ctc"/>
    <property type="match status" value="1"/>
</dbReference>
<dbReference type="PANTHER" id="PTHR33284:SF1">
    <property type="entry name" value="RIBOSOMAL PROTEIN L25_GLN-TRNA SYNTHETASE, ANTI-CODON-BINDING DOMAIN-CONTAINING PROTEIN"/>
    <property type="match status" value="1"/>
</dbReference>
<evidence type="ECO:0000259" key="6">
    <source>
        <dbReference type="Pfam" id="PF01386"/>
    </source>
</evidence>
<feature type="domain" description="Large ribosomal subunit protein bL25 beta" evidence="7">
    <location>
        <begin position="103"/>
        <end position="187"/>
    </location>
</feature>
<dbReference type="NCBIfam" id="NF004128">
    <property type="entry name" value="PRK05618.1-2"/>
    <property type="match status" value="1"/>
</dbReference>
<dbReference type="InterPro" id="IPR020930">
    <property type="entry name" value="Ribosomal_uL5_bac-type"/>
</dbReference>
<dbReference type="CDD" id="cd00495">
    <property type="entry name" value="Ribosomal_L25_TL5_CTC"/>
    <property type="match status" value="1"/>
</dbReference>
<evidence type="ECO:0000256" key="5">
    <source>
        <dbReference type="HAMAP-Rule" id="MF_01334"/>
    </source>
</evidence>
<dbReference type="GO" id="GO:0022625">
    <property type="term" value="C:cytosolic large ribosomal subunit"/>
    <property type="evidence" value="ECO:0007669"/>
    <property type="project" value="TreeGrafter"/>
</dbReference>
<dbReference type="HAMAP" id="MF_01334">
    <property type="entry name" value="Ribosomal_bL25_CTC"/>
    <property type="match status" value="1"/>
</dbReference>
<dbReference type="InterPro" id="IPR011035">
    <property type="entry name" value="Ribosomal_bL25/Gln-tRNA_synth"/>
</dbReference>
<dbReference type="Pfam" id="PF01386">
    <property type="entry name" value="Ribosomal_L25p"/>
    <property type="match status" value="1"/>
</dbReference>
<evidence type="ECO:0000256" key="4">
    <source>
        <dbReference type="ARBA" id="ARBA00023274"/>
    </source>
</evidence>
<dbReference type="NCBIfam" id="NF004612">
    <property type="entry name" value="PRK05943.1"/>
    <property type="match status" value="1"/>
</dbReference>
<reference evidence="8" key="2">
    <citation type="journal article" date="2023" name="Syst. Appl. Microbiol.">
        <title>Govania unica gen. nov., sp. nov., a rare biosphere bacterium that represents a novel family in the class Alphaproteobacteria.</title>
        <authorList>
            <person name="Vandamme P."/>
            <person name="Peeters C."/>
            <person name="Hettiarachchi A."/>
            <person name="Cnockaert M."/>
            <person name="Carlier A."/>
        </authorList>
    </citation>
    <scope>NUCLEOTIDE SEQUENCE</scope>
    <source>
        <strain evidence="8">LMG 31809</strain>
    </source>
</reference>
<dbReference type="GO" id="GO:0008097">
    <property type="term" value="F:5S rRNA binding"/>
    <property type="evidence" value="ECO:0007669"/>
    <property type="project" value="InterPro"/>
</dbReference>
<dbReference type="InterPro" id="IPR001021">
    <property type="entry name" value="Ribosomal_bL25_long"/>
</dbReference>
<feature type="domain" description="Large ribosomal subunit protein bL25 L25" evidence="6">
    <location>
        <begin position="7"/>
        <end position="94"/>
    </location>
</feature>
<evidence type="ECO:0000313" key="8">
    <source>
        <dbReference type="EMBL" id="MDA5194773.1"/>
    </source>
</evidence>
<sequence length="200" mass="21615">MSETQVLKAALRTKLGKGASRASRRAEYIPAVVYGNKKDAVSISVFRNDLVKVINRGNFFSNTLDLEIDGKKERVLPRDIQLHPVTDWPLHVDFLRLSSDAMIAIAIPVTFINQETSPGLKRGGVLNIVRHEVELNCPANAILAEIVVDLAGLDIGHTIHFSAVTLPAGVTPVITDRDFTIATLQAPSGLKSEEAAAAEA</sequence>
<protein>
    <recommendedName>
        <fullName evidence="5">Large ribosomal subunit protein bL25</fullName>
    </recommendedName>
    <alternativeName>
        <fullName evidence="5">General stress protein CTC</fullName>
    </alternativeName>
</protein>
<keyword evidence="9" id="KW-1185">Reference proteome</keyword>
<proteinExistence type="inferred from homology"/>